<dbReference type="Proteomes" id="UP000325577">
    <property type="component" value="Linkage Group LG19"/>
</dbReference>
<accession>A0A5J5AT77</accession>
<gene>
    <name evidence="1" type="ORF">F0562_032254</name>
</gene>
<dbReference type="AlphaFoldDB" id="A0A5J5AT77"/>
<organism evidence="1 2">
    <name type="scientific">Nyssa sinensis</name>
    <dbReference type="NCBI Taxonomy" id="561372"/>
    <lineage>
        <taxon>Eukaryota</taxon>
        <taxon>Viridiplantae</taxon>
        <taxon>Streptophyta</taxon>
        <taxon>Embryophyta</taxon>
        <taxon>Tracheophyta</taxon>
        <taxon>Spermatophyta</taxon>
        <taxon>Magnoliopsida</taxon>
        <taxon>eudicotyledons</taxon>
        <taxon>Gunneridae</taxon>
        <taxon>Pentapetalae</taxon>
        <taxon>asterids</taxon>
        <taxon>Cornales</taxon>
        <taxon>Nyssaceae</taxon>
        <taxon>Nyssa</taxon>
    </lineage>
</organism>
<evidence type="ECO:0000313" key="1">
    <source>
        <dbReference type="EMBL" id="KAA8532221.1"/>
    </source>
</evidence>
<evidence type="ECO:0000313" key="2">
    <source>
        <dbReference type="Proteomes" id="UP000325577"/>
    </source>
</evidence>
<protein>
    <submittedName>
        <fullName evidence="1">Uncharacterized protein</fullName>
    </submittedName>
</protein>
<dbReference type="EMBL" id="CM018042">
    <property type="protein sequence ID" value="KAA8532221.1"/>
    <property type="molecule type" value="Genomic_DNA"/>
</dbReference>
<keyword evidence="2" id="KW-1185">Reference proteome</keyword>
<reference evidence="1 2" key="1">
    <citation type="submission" date="2019-09" db="EMBL/GenBank/DDBJ databases">
        <title>A chromosome-level genome assembly of the Chinese tupelo Nyssa sinensis.</title>
        <authorList>
            <person name="Yang X."/>
            <person name="Kang M."/>
            <person name="Yang Y."/>
            <person name="Xiong H."/>
            <person name="Wang M."/>
            <person name="Zhang Z."/>
            <person name="Wang Z."/>
            <person name="Wu H."/>
            <person name="Ma T."/>
            <person name="Liu J."/>
            <person name="Xi Z."/>
        </authorList>
    </citation>
    <scope>NUCLEOTIDE SEQUENCE [LARGE SCALE GENOMIC DNA]</scope>
    <source>
        <strain evidence="1">J267</strain>
        <tissue evidence="1">Leaf</tissue>
    </source>
</reference>
<sequence length="114" mass="12292">MINLLASLKIDASGGCAKNECDIGCTSGAGAGAGALGLGGLDFTNYRSDMFQPPQGIGLGVALSQQGTNMAHEIIALEILDHLLRLCWDRCYMQEMYYCSRLEIAAWAKLHHED</sequence>
<name>A0A5J5AT77_9ASTE</name>
<proteinExistence type="predicted"/>